<evidence type="ECO:0000313" key="4">
    <source>
        <dbReference type="Proteomes" id="UP000254209"/>
    </source>
</evidence>
<keyword evidence="2" id="KW-0732">Signal</keyword>
<dbReference type="Proteomes" id="UP000254209">
    <property type="component" value="Unassembled WGS sequence"/>
</dbReference>
<feature type="compositionally biased region" description="Polar residues" evidence="1">
    <location>
        <begin position="38"/>
        <end position="55"/>
    </location>
</feature>
<name>A0A376BLQ8_9NEIS</name>
<organism evidence="3 4">
    <name type="scientific">Alysiella crassa</name>
    <dbReference type="NCBI Taxonomy" id="153491"/>
    <lineage>
        <taxon>Bacteria</taxon>
        <taxon>Pseudomonadati</taxon>
        <taxon>Pseudomonadota</taxon>
        <taxon>Betaproteobacteria</taxon>
        <taxon>Neisseriales</taxon>
        <taxon>Neisseriaceae</taxon>
        <taxon>Alysiella</taxon>
    </lineage>
</organism>
<sequence>MNMKLVATLLAACTLAACANNNTAHTPNNSSISPSTPQAAANPNTYGATTTHNQHGYTVTNHADQTAYNTAPAAFSRTFECENGLTVRTTAPSETLGLSVTHGVPKAAVVVLNRQGNGYGANTGLFGGGATWQENGNVATFGYVHPHSKQMVTTRCTK</sequence>
<dbReference type="RefSeq" id="WP_147293680.1">
    <property type="nucleotide sequence ID" value="NZ_CP091519.2"/>
</dbReference>
<protein>
    <recommendedName>
        <fullName evidence="5">Membrane-bound lysozyme-inhibitor of c-type lysozyme</fullName>
    </recommendedName>
</protein>
<feature type="region of interest" description="Disordered" evidence="1">
    <location>
        <begin position="26"/>
        <end position="55"/>
    </location>
</feature>
<keyword evidence="4" id="KW-1185">Reference proteome</keyword>
<proteinExistence type="predicted"/>
<evidence type="ECO:0008006" key="5">
    <source>
        <dbReference type="Google" id="ProtNLM"/>
    </source>
</evidence>
<evidence type="ECO:0000313" key="3">
    <source>
        <dbReference type="EMBL" id="SSY70610.1"/>
    </source>
</evidence>
<evidence type="ECO:0000256" key="2">
    <source>
        <dbReference type="SAM" id="SignalP"/>
    </source>
</evidence>
<gene>
    <name evidence="3" type="ORF">NCTC10283_00712</name>
</gene>
<dbReference type="EMBL" id="UFSO01000002">
    <property type="protein sequence ID" value="SSY70610.1"/>
    <property type="molecule type" value="Genomic_DNA"/>
</dbReference>
<evidence type="ECO:0000256" key="1">
    <source>
        <dbReference type="SAM" id="MobiDB-lite"/>
    </source>
</evidence>
<dbReference type="AlphaFoldDB" id="A0A376BLQ8"/>
<feature type="compositionally biased region" description="Low complexity" evidence="1">
    <location>
        <begin position="26"/>
        <end position="37"/>
    </location>
</feature>
<dbReference type="PROSITE" id="PS51257">
    <property type="entry name" value="PROKAR_LIPOPROTEIN"/>
    <property type="match status" value="1"/>
</dbReference>
<feature type="chain" id="PRO_5016902764" description="Membrane-bound lysozyme-inhibitor of c-type lysozyme" evidence="2">
    <location>
        <begin position="20"/>
        <end position="158"/>
    </location>
</feature>
<feature type="signal peptide" evidence="2">
    <location>
        <begin position="1"/>
        <end position="19"/>
    </location>
</feature>
<reference evidence="3 4" key="1">
    <citation type="submission" date="2018-06" db="EMBL/GenBank/DDBJ databases">
        <authorList>
            <consortium name="Pathogen Informatics"/>
            <person name="Doyle S."/>
        </authorList>
    </citation>
    <scope>NUCLEOTIDE SEQUENCE [LARGE SCALE GENOMIC DNA]</scope>
    <source>
        <strain evidence="3 4">NCTC10283</strain>
    </source>
</reference>
<accession>A0A376BLQ8</accession>